<keyword evidence="2 6" id="KW-0238">DNA-binding</keyword>
<dbReference type="AlphaFoldDB" id="A0A1N6D653"/>
<reference evidence="7" key="1">
    <citation type="submission" date="2016-11" db="EMBL/GenBank/DDBJ databases">
        <authorList>
            <person name="Varghese N."/>
            <person name="Submissions S."/>
        </authorList>
    </citation>
    <scope>NUCLEOTIDE SEQUENCE [LARGE SCALE GENOMIC DNA]</scope>
    <source>
        <strain evidence="7">DSM 15292</strain>
    </source>
</reference>
<evidence type="ECO:0000313" key="6">
    <source>
        <dbReference type="EMBL" id="SIN66176.1"/>
    </source>
</evidence>
<keyword evidence="7" id="KW-1185">Reference proteome</keyword>
<feature type="transmembrane region" description="Helical" evidence="4">
    <location>
        <begin position="91"/>
        <end position="111"/>
    </location>
</feature>
<feature type="transmembrane region" description="Helical" evidence="4">
    <location>
        <begin position="6"/>
        <end position="24"/>
    </location>
</feature>
<dbReference type="PROSITE" id="PS01124">
    <property type="entry name" value="HTH_ARAC_FAMILY_2"/>
    <property type="match status" value="1"/>
</dbReference>
<dbReference type="OrthoDB" id="5492415at2"/>
<gene>
    <name evidence="6" type="ORF">SAMN05444394_0290</name>
</gene>
<evidence type="ECO:0000256" key="1">
    <source>
        <dbReference type="ARBA" id="ARBA00023015"/>
    </source>
</evidence>
<organism evidence="6 7">
    <name type="scientific">Algoriphagus halophilus</name>
    <dbReference type="NCBI Taxonomy" id="226505"/>
    <lineage>
        <taxon>Bacteria</taxon>
        <taxon>Pseudomonadati</taxon>
        <taxon>Bacteroidota</taxon>
        <taxon>Cytophagia</taxon>
        <taxon>Cytophagales</taxon>
        <taxon>Cyclobacteriaceae</taxon>
        <taxon>Algoriphagus</taxon>
    </lineage>
</organism>
<dbReference type="SUPFAM" id="SSF46689">
    <property type="entry name" value="Homeodomain-like"/>
    <property type="match status" value="1"/>
</dbReference>
<dbReference type="EMBL" id="FSRC01000001">
    <property type="protein sequence ID" value="SIN66176.1"/>
    <property type="molecule type" value="Genomic_DNA"/>
</dbReference>
<dbReference type="InterPro" id="IPR009057">
    <property type="entry name" value="Homeodomain-like_sf"/>
</dbReference>
<dbReference type="PANTHER" id="PTHR43280:SF29">
    <property type="entry name" value="ARAC-FAMILY TRANSCRIPTIONAL REGULATOR"/>
    <property type="match status" value="1"/>
</dbReference>
<dbReference type="SMART" id="SM00342">
    <property type="entry name" value="HTH_ARAC"/>
    <property type="match status" value="1"/>
</dbReference>
<dbReference type="STRING" id="226505.SAMN05444394_0290"/>
<dbReference type="Proteomes" id="UP000185221">
    <property type="component" value="Unassembled WGS sequence"/>
</dbReference>
<feature type="transmembrane region" description="Helical" evidence="4">
    <location>
        <begin position="123"/>
        <end position="149"/>
    </location>
</feature>
<evidence type="ECO:0000256" key="4">
    <source>
        <dbReference type="SAM" id="Phobius"/>
    </source>
</evidence>
<dbReference type="RefSeq" id="WP_074223065.1">
    <property type="nucleotide sequence ID" value="NZ_FSRC01000001.1"/>
</dbReference>
<dbReference type="PRINTS" id="PR00032">
    <property type="entry name" value="HTHARAC"/>
</dbReference>
<feature type="transmembrane region" description="Helical" evidence="4">
    <location>
        <begin position="170"/>
        <end position="194"/>
    </location>
</feature>
<keyword evidence="4" id="KW-0812">Transmembrane</keyword>
<evidence type="ECO:0000256" key="2">
    <source>
        <dbReference type="ARBA" id="ARBA00023125"/>
    </source>
</evidence>
<feature type="transmembrane region" description="Helical" evidence="4">
    <location>
        <begin position="206"/>
        <end position="224"/>
    </location>
</feature>
<dbReference type="GO" id="GO:0043565">
    <property type="term" value="F:sequence-specific DNA binding"/>
    <property type="evidence" value="ECO:0007669"/>
    <property type="project" value="InterPro"/>
</dbReference>
<keyword evidence="3" id="KW-0804">Transcription</keyword>
<name>A0A1N6D653_9BACT</name>
<dbReference type="InterPro" id="IPR018060">
    <property type="entry name" value="HTH_AraC"/>
</dbReference>
<sequence length="372" mass="43137">MQEILAIGFFQGLILSSLLFLKSLQNKNFTWLMGFFVLLISAFIAGPLLNQWIGEPWGSFLVDPLFLLIGPSFYGYILLLSRPEKEKSLKFHTLAFFLYLPLLAFFALKVYKTQADPQSLQLIYSSGFAVGLGILKFAHLLIYVGLSFWELRNHQDRIQKIFSNLKGKDLLWVRYILISFLALSLISFGFYLFALQNPNWQKEITFFNLILLSAFLISLTFYSFHQKSIFDFRFKFKEIQFSWTAEKENPKYEKSGLKEYEVAKINQKIDQWIQNKGYLDPEVNLGVMADAIGVSPYRISEVLGKYRKTSFYDLINSHRIREIQQALSDPNYAHLTILGIAFEFGFNAKSTFNTAFKKFTGMSPSEFKRSNH</sequence>
<dbReference type="GO" id="GO:0003700">
    <property type="term" value="F:DNA-binding transcription factor activity"/>
    <property type="evidence" value="ECO:0007669"/>
    <property type="project" value="InterPro"/>
</dbReference>
<dbReference type="PROSITE" id="PS00041">
    <property type="entry name" value="HTH_ARAC_FAMILY_1"/>
    <property type="match status" value="1"/>
</dbReference>
<evidence type="ECO:0000256" key="3">
    <source>
        <dbReference type="ARBA" id="ARBA00023163"/>
    </source>
</evidence>
<protein>
    <submittedName>
        <fullName evidence="6">AraC-type DNA-binding protein</fullName>
    </submittedName>
</protein>
<dbReference type="InterPro" id="IPR018062">
    <property type="entry name" value="HTH_AraC-typ_CS"/>
</dbReference>
<dbReference type="Gene3D" id="1.10.10.60">
    <property type="entry name" value="Homeodomain-like"/>
    <property type="match status" value="1"/>
</dbReference>
<proteinExistence type="predicted"/>
<keyword evidence="4" id="KW-1133">Transmembrane helix</keyword>
<feature type="transmembrane region" description="Helical" evidence="4">
    <location>
        <begin position="59"/>
        <end position="79"/>
    </location>
</feature>
<evidence type="ECO:0000313" key="7">
    <source>
        <dbReference type="Proteomes" id="UP000185221"/>
    </source>
</evidence>
<dbReference type="Pfam" id="PF12833">
    <property type="entry name" value="HTH_18"/>
    <property type="match status" value="1"/>
</dbReference>
<evidence type="ECO:0000259" key="5">
    <source>
        <dbReference type="PROSITE" id="PS01124"/>
    </source>
</evidence>
<feature type="domain" description="HTH araC/xylS-type" evidence="5">
    <location>
        <begin position="267"/>
        <end position="370"/>
    </location>
</feature>
<dbReference type="PANTHER" id="PTHR43280">
    <property type="entry name" value="ARAC-FAMILY TRANSCRIPTIONAL REGULATOR"/>
    <property type="match status" value="1"/>
</dbReference>
<accession>A0A1N6D653</accession>
<keyword evidence="4" id="KW-0472">Membrane</keyword>
<dbReference type="InterPro" id="IPR020449">
    <property type="entry name" value="Tscrpt_reg_AraC-type_HTH"/>
</dbReference>
<feature type="transmembrane region" description="Helical" evidence="4">
    <location>
        <begin position="31"/>
        <end position="53"/>
    </location>
</feature>
<keyword evidence="1" id="KW-0805">Transcription regulation</keyword>